<evidence type="ECO:0000313" key="1">
    <source>
        <dbReference type="EMBL" id="KAI8419937.1"/>
    </source>
</evidence>
<sequence length="1021" mass="117901">MTNNSPKRRKGRNSESLNFKRLSPRTEHERNFFREFSLRPAVVSAIRSTWWPTLRQFMVKPVLRAVDNDEPMEFLAEVRRVVIVFLNIITKSVSEELLIHIVDTAYKIVCSVSSSSGGLVNKVSMFDKDMMFLVVFGLRGLKHEDEAQKALLCALTLKESLNDPNIISAARLMMVYPSKITCDKETFLRSKLDQEFFRLLEPKPLKGILKPGPVYEFNKLMWPQRSSCWRHPILGRNAEIRKYKMTLLNALKQQHQKFTRYRDHVYGVVFLGPDAVGKTRLVEECIAVTPKCIQVYRIRLTQAGKTLSSLSIVVIEEALFADDESWRLLLILMEGKSIFVVMTICDDSSLSETAYKCLSNNMLLKIRLGGIERWYHAALACQLLDVQAIPADLEKVIQSASDGMPGWIQNFVISLVQRGALSVVTVTQPEALQAGAVMPPPSLLNVDQPIEYDNLKDWMESCFKLQESNVSLGDPLHKIENRPPGPSTDNIQMAVLADSYNFEDMKVDMTMDAVAKLFLIRVLECEGGDFTRDGSMVLVHPAPAPVAIKPPYCACLGVRHLQIIRLRQSAAMYRKEKHVRSFSSLEMASCECLSILLSVYCQFIDHCRGAGEYEKLFEAYLEYAELCVMNNNIPQAIRLLFEVEAIARSEKYCTKLACKISWFKNYRLGRILSLRGACMLESGDMTEARKHLLHALELYSDPFPTTKFSMKLYNAQLSMRQVMLLYVAPQRYEATESGLAGLYYEEVAETLNRLYKMFCFSKCLRLEKRAMELCHRKRGQLDTTEVRSVCFLYTSLFLFYVEYGKKNESLEFGLSVMHMITNQTELNTRHLLILWMLKMLLTDLRIADMVVLMREFFYLTDHYDLSSMTWYHFYSMVILLDTGFCVESYQTCEKFYIKKGDAILRSKNPDSAWYFFVSMWLMTIRIGAWERTILWEDKIKQVTTMDFKEHEFNLLLLVRLVEGLLIMLVREHWKGILNPALVDYWVDHVEPENLLDYRDFNPAQGKQIVPYTLPLPRDFEK</sequence>
<gene>
    <name evidence="1" type="ORF">MSG28_008555</name>
</gene>
<protein>
    <submittedName>
        <fullName evidence="1">Uncharacterized protein</fullName>
    </submittedName>
</protein>
<evidence type="ECO:0000313" key="2">
    <source>
        <dbReference type="Proteomes" id="UP001064048"/>
    </source>
</evidence>
<comment type="caution">
    <text evidence="1">The sequence shown here is derived from an EMBL/GenBank/DDBJ whole genome shotgun (WGS) entry which is preliminary data.</text>
</comment>
<name>A0ACC0J758_CHOFU</name>
<proteinExistence type="predicted"/>
<organism evidence="1 2">
    <name type="scientific">Choristoneura fumiferana</name>
    <name type="common">Spruce budworm moth</name>
    <name type="synonym">Archips fumiferana</name>
    <dbReference type="NCBI Taxonomy" id="7141"/>
    <lineage>
        <taxon>Eukaryota</taxon>
        <taxon>Metazoa</taxon>
        <taxon>Ecdysozoa</taxon>
        <taxon>Arthropoda</taxon>
        <taxon>Hexapoda</taxon>
        <taxon>Insecta</taxon>
        <taxon>Pterygota</taxon>
        <taxon>Neoptera</taxon>
        <taxon>Endopterygota</taxon>
        <taxon>Lepidoptera</taxon>
        <taxon>Glossata</taxon>
        <taxon>Ditrysia</taxon>
        <taxon>Tortricoidea</taxon>
        <taxon>Tortricidae</taxon>
        <taxon>Tortricinae</taxon>
        <taxon>Choristoneura</taxon>
    </lineage>
</organism>
<dbReference type="Proteomes" id="UP001064048">
    <property type="component" value="Chromosome 14"/>
</dbReference>
<accession>A0ACC0J758</accession>
<reference evidence="1 2" key="1">
    <citation type="journal article" date="2022" name="Genome Biol. Evol.">
        <title>The Spruce Budworm Genome: Reconstructing the Evolutionary History of Antifreeze Proteins.</title>
        <authorList>
            <person name="Beliveau C."/>
            <person name="Gagne P."/>
            <person name="Picq S."/>
            <person name="Vernygora O."/>
            <person name="Keeling C.I."/>
            <person name="Pinkney K."/>
            <person name="Doucet D."/>
            <person name="Wen F."/>
            <person name="Johnston J.S."/>
            <person name="Maaroufi H."/>
            <person name="Boyle B."/>
            <person name="Laroche J."/>
            <person name="Dewar K."/>
            <person name="Juretic N."/>
            <person name="Blackburn G."/>
            <person name="Nisole A."/>
            <person name="Brunet B."/>
            <person name="Brandao M."/>
            <person name="Lumley L."/>
            <person name="Duan J."/>
            <person name="Quan G."/>
            <person name="Lucarotti C.J."/>
            <person name="Roe A.D."/>
            <person name="Sperling F.A.H."/>
            <person name="Levesque R.C."/>
            <person name="Cusson M."/>
        </authorList>
    </citation>
    <scope>NUCLEOTIDE SEQUENCE [LARGE SCALE GENOMIC DNA]</scope>
    <source>
        <strain evidence="1">Glfc:IPQL:Cfum</strain>
    </source>
</reference>
<dbReference type="EMBL" id="CM046114">
    <property type="protein sequence ID" value="KAI8419937.1"/>
    <property type="molecule type" value="Genomic_DNA"/>
</dbReference>
<keyword evidence="2" id="KW-1185">Reference proteome</keyword>